<feature type="region of interest" description="Disordered" evidence="1">
    <location>
        <begin position="370"/>
        <end position="391"/>
    </location>
</feature>
<feature type="compositionally biased region" description="Basic and acidic residues" evidence="1">
    <location>
        <begin position="706"/>
        <end position="727"/>
    </location>
</feature>
<keyword evidence="2" id="KW-0812">Transmembrane</keyword>
<dbReference type="RefSeq" id="XP_007770028.1">
    <property type="nucleotide sequence ID" value="XM_007771838.1"/>
</dbReference>
<name>A0A5M3MKA4_CONPW</name>
<keyword evidence="2" id="KW-1133">Transmembrane helix</keyword>
<dbReference type="OrthoDB" id="3219582at2759"/>
<dbReference type="AlphaFoldDB" id="A0A5M3MKA4"/>
<feature type="transmembrane region" description="Helical" evidence="2">
    <location>
        <begin position="175"/>
        <end position="200"/>
    </location>
</feature>
<feature type="region of interest" description="Disordered" evidence="1">
    <location>
        <begin position="693"/>
        <end position="753"/>
    </location>
</feature>
<dbReference type="EMBL" id="JH711580">
    <property type="protein sequence ID" value="EIW79652.1"/>
    <property type="molecule type" value="Genomic_DNA"/>
</dbReference>
<dbReference type="Proteomes" id="UP000053558">
    <property type="component" value="Unassembled WGS sequence"/>
</dbReference>
<evidence type="ECO:0000313" key="3">
    <source>
        <dbReference type="EMBL" id="EIW79652.1"/>
    </source>
</evidence>
<proteinExistence type="predicted"/>
<keyword evidence="2" id="KW-0472">Membrane</keyword>
<feature type="transmembrane region" description="Helical" evidence="2">
    <location>
        <begin position="56"/>
        <end position="76"/>
    </location>
</feature>
<comment type="caution">
    <text evidence="3">The sequence shown here is derived from an EMBL/GenBank/DDBJ whole genome shotgun (WGS) entry which is preliminary data.</text>
</comment>
<feature type="compositionally biased region" description="Polar residues" evidence="1">
    <location>
        <begin position="374"/>
        <end position="390"/>
    </location>
</feature>
<feature type="compositionally biased region" description="Gly residues" evidence="1">
    <location>
        <begin position="485"/>
        <end position="499"/>
    </location>
</feature>
<dbReference type="KEGG" id="cput:CONPUDRAFT_83005"/>
<dbReference type="OMA" id="FRGTGWI"/>
<feature type="compositionally biased region" description="Polar residues" evidence="1">
    <location>
        <begin position="577"/>
        <end position="586"/>
    </location>
</feature>
<dbReference type="GeneID" id="19210509"/>
<feature type="compositionally biased region" description="Basic and acidic residues" evidence="1">
    <location>
        <begin position="739"/>
        <end position="753"/>
    </location>
</feature>
<protein>
    <submittedName>
        <fullName evidence="3">Uncharacterized protein</fullName>
    </submittedName>
</protein>
<accession>A0A5M3MKA4</accession>
<keyword evidence="4" id="KW-1185">Reference proteome</keyword>
<organism evidence="3 4">
    <name type="scientific">Coniophora puteana (strain RWD-64-598)</name>
    <name type="common">Brown rot fungus</name>
    <dbReference type="NCBI Taxonomy" id="741705"/>
    <lineage>
        <taxon>Eukaryota</taxon>
        <taxon>Fungi</taxon>
        <taxon>Dikarya</taxon>
        <taxon>Basidiomycota</taxon>
        <taxon>Agaricomycotina</taxon>
        <taxon>Agaricomycetes</taxon>
        <taxon>Agaricomycetidae</taxon>
        <taxon>Boletales</taxon>
        <taxon>Coniophorineae</taxon>
        <taxon>Coniophoraceae</taxon>
        <taxon>Coniophora</taxon>
    </lineage>
</organism>
<evidence type="ECO:0000256" key="2">
    <source>
        <dbReference type="SAM" id="Phobius"/>
    </source>
</evidence>
<sequence>MDQLSSLCLSVTPNFRCVSLSTLQSAALIIPSGLEFFFSLSLALTKGKSDLNSLLLALDGISFFAVALIDLLSHVLREPMRSETVFKALDITIGVLSFIPLLLYTTFLFKVTLFRFLPYLPRRLQSLPKLLFVLLIPIIVAANEVASFVGFKIEMETENGRNVIGILFSNRNPMLWYSLSAFSLATFTATQLLFFLFAFFRMGKALANQRRIETGQTDEHHFLNGIVWMTGGIKIGAIETIVGFSPGLFAVPLARRILRLVGRSCLIIGVLKGFDKVENFENLTDELLRASRASRTKSKRFSNFRGLISSRPFSFLRNPNAAEPYSPIRELAKETKGQRVTVHYDKGQAPYLQIRFSALDLPEPVVHSSRRRSTSGILQTFSGSGRSNSLPHVRYPPRAKSAMPDIGDPSHHQVLTGHFRGVALAHERNESGATVSDSLSVVRALTSQFPGLPPRVTGRYRGSVLGYTEEEEERFPVRDRRGTVGTAGGDGSEETGGGVSSLSPSSSVKRKPAPSALSVTQFPFPDYKPPRAATSVEFEPARGDSPTERSILPWTPESGAHWTGTGTTLYSPRPGRSPTTAGTRSPMSPRELVKRTSRAISEASIRSAEWLTSPRDAPRPGQLSPGDIEMYRGGPAGRMAPGEIPPAIIDEARPRGNPIADAWRKAGSSGQTSPATPTRPVLVTRVSIGRVPMRMTPTPTHSAFSQRERIMSSHGSVKDYSEPDVPRSARISNVSTHRTMPEEDSRPRSFFED</sequence>
<feature type="transmembrane region" description="Helical" evidence="2">
    <location>
        <begin position="88"/>
        <end position="109"/>
    </location>
</feature>
<feature type="region of interest" description="Disordered" evidence="1">
    <location>
        <begin position="467"/>
        <end position="598"/>
    </location>
</feature>
<feature type="transmembrane region" description="Helical" evidence="2">
    <location>
        <begin position="130"/>
        <end position="151"/>
    </location>
</feature>
<evidence type="ECO:0000313" key="4">
    <source>
        <dbReference type="Proteomes" id="UP000053558"/>
    </source>
</evidence>
<reference evidence="4" key="1">
    <citation type="journal article" date="2012" name="Science">
        <title>The Paleozoic origin of enzymatic lignin decomposition reconstructed from 31 fungal genomes.</title>
        <authorList>
            <person name="Floudas D."/>
            <person name="Binder M."/>
            <person name="Riley R."/>
            <person name="Barry K."/>
            <person name="Blanchette R.A."/>
            <person name="Henrissat B."/>
            <person name="Martinez A.T."/>
            <person name="Otillar R."/>
            <person name="Spatafora J.W."/>
            <person name="Yadav J.S."/>
            <person name="Aerts A."/>
            <person name="Benoit I."/>
            <person name="Boyd A."/>
            <person name="Carlson A."/>
            <person name="Copeland A."/>
            <person name="Coutinho P.M."/>
            <person name="de Vries R.P."/>
            <person name="Ferreira P."/>
            <person name="Findley K."/>
            <person name="Foster B."/>
            <person name="Gaskell J."/>
            <person name="Glotzer D."/>
            <person name="Gorecki P."/>
            <person name="Heitman J."/>
            <person name="Hesse C."/>
            <person name="Hori C."/>
            <person name="Igarashi K."/>
            <person name="Jurgens J.A."/>
            <person name="Kallen N."/>
            <person name="Kersten P."/>
            <person name="Kohler A."/>
            <person name="Kuees U."/>
            <person name="Kumar T.K.A."/>
            <person name="Kuo A."/>
            <person name="LaButti K."/>
            <person name="Larrondo L.F."/>
            <person name="Lindquist E."/>
            <person name="Ling A."/>
            <person name="Lombard V."/>
            <person name="Lucas S."/>
            <person name="Lundell T."/>
            <person name="Martin R."/>
            <person name="McLaughlin D.J."/>
            <person name="Morgenstern I."/>
            <person name="Morin E."/>
            <person name="Murat C."/>
            <person name="Nagy L.G."/>
            <person name="Nolan M."/>
            <person name="Ohm R.A."/>
            <person name="Patyshakuliyeva A."/>
            <person name="Rokas A."/>
            <person name="Ruiz-Duenas F.J."/>
            <person name="Sabat G."/>
            <person name="Salamov A."/>
            <person name="Samejima M."/>
            <person name="Schmutz J."/>
            <person name="Slot J.C."/>
            <person name="St John F."/>
            <person name="Stenlid J."/>
            <person name="Sun H."/>
            <person name="Sun S."/>
            <person name="Syed K."/>
            <person name="Tsang A."/>
            <person name="Wiebenga A."/>
            <person name="Young D."/>
            <person name="Pisabarro A."/>
            <person name="Eastwood D.C."/>
            <person name="Martin F."/>
            <person name="Cullen D."/>
            <person name="Grigoriev I.V."/>
            <person name="Hibbett D.S."/>
        </authorList>
    </citation>
    <scope>NUCLEOTIDE SEQUENCE [LARGE SCALE GENOMIC DNA]</scope>
    <source>
        <strain evidence="4">RWD-64-598 SS2</strain>
    </source>
</reference>
<feature type="transmembrane region" description="Helical" evidence="2">
    <location>
        <begin position="23"/>
        <end position="44"/>
    </location>
</feature>
<gene>
    <name evidence="3" type="ORF">CONPUDRAFT_83005</name>
</gene>
<evidence type="ECO:0000256" key="1">
    <source>
        <dbReference type="SAM" id="MobiDB-lite"/>
    </source>
</evidence>